<proteinExistence type="predicted"/>
<dbReference type="PANTHER" id="PTHR46623">
    <property type="entry name" value="CARBOXYMETHYLENEBUTENOLIDASE-RELATED"/>
    <property type="match status" value="1"/>
</dbReference>
<evidence type="ECO:0000259" key="1">
    <source>
        <dbReference type="Pfam" id="PF01738"/>
    </source>
</evidence>
<feature type="domain" description="Dienelactone hydrolase" evidence="1">
    <location>
        <begin position="88"/>
        <end position="230"/>
    </location>
</feature>
<evidence type="ECO:0000313" key="3">
    <source>
        <dbReference type="Proteomes" id="UP001518140"/>
    </source>
</evidence>
<reference evidence="2 3" key="1">
    <citation type="submission" date="2020-02" db="EMBL/GenBank/DDBJ databases">
        <title>Whole-genome analyses of novel actinobacteria.</title>
        <authorList>
            <person name="Sahin N."/>
            <person name="Tokatli A."/>
        </authorList>
    </citation>
    <scope>NUCLEOTIDE SEQUENCE [LARGE SCALE GENOMIC DNA]</scope>
    <source>
        <strain evidence="2 3">YC419</strain>
    </source>
</reference>
<dbReference type="EMBL" id="JAAKZX010000041">
    <property type="protein sequence ID" value="NGO43526.1"/>
    <property type="molecule type" value="Genomic_DNA"/>
</dbReference>
<dbReference type="GO" id="GO:0016787">
    <property type="term" value="F:hydrolase activity"/>
    <property type="evidence" value="ECO:0007669"/>
    <property type="project" value="UniProtKB-KW"/>
</dbReference>
<keyword evidence="3" id="KW-1185">Reference proteome</keyword>
<gene>
    <name evidence="2" type="ORF">G6048_15605</name>
</gene>
<sequence>MDIAFPRIEPSVAEDSFRHGSGRSLPVARIELGGVPRGAAIVLCDAGALERDAAGFMNGLAEHGYESVAVDLSPTGGDPTGTTDRDLVSDVAVLVGRLGERGWSPAQVGLVGYGFGGRTALLATAEFALGAAVSIAPSGVADAWSDALPPLIQVARHVRTPWLGLFGQQDPGAPADVLARLGSYLGGSPAHTEVVTYPGVARDFYRDARETLAHVASFDAWQRTIEWLDRRVVPRPTPLAAEWQRRVASAARA</sequence>
<comment type="caution">
    <text evidence="2">The sequence shown here is derived from an EMBL/GenBank/DDBJ whole genome shotgun (WGS) entry which is preliminary data.</text>
</comment>
<organism evidence="2 3">
    <name type="scientific">Streptomyces ureilyticus</name>
    <dbReference type="NCBI Taxonomy" id="1775131"/>
    <lineage>
        <taxon>Bacteria</taxon>
        <taxon>Bacillati</taxon>
        <taxon>Actinomycetota</taxon>
        <taxon>Actinomycetes</taxon>
        <taxon>Kitasatosporales</taxon>
        <taxon>Streptomycetaceae</taxon>
        <taxon>Streptomyces</taxon>
    </lineage>
</organism>
<evidence type="ECO:0000313" key="2">
    <source>
        <dbReference type="EMBL" id="NGO43526.1"/>
    </source>
</evidence>
<dbReference type="PANTHER" id="PTHR46623:SF6">
    <property type="entry name" value="ALPHA_BETA-HYDROLASES SUPERFAMILY PROTEIN"/>
    <property type="match status" value="1"/>
</dbReference>
<accession>A0ABX0DNS9</accession>
<dbReference type="Gene3D" id="3.40.50.1820">
    <property type="entry name" value="alpha/beta hydrolase"/>
    <property type="match status" value="1"/>
</dbReference>
<dbReference type="InterPro" id="IPR051049">
    <property type="entry name" value="Dienelactone_hydrolase-like"/>
</dbReference>
<dbReference type="Pfam" id="PF01738">
    <property type="entry name" value="DLH"/>
    <property type="match status" value="1"/>
</dbReference>
<dbReference type="Proteomes" id="UP001518140">
    <property type="component" value="Unassembled WGS sequence"/>
</dbReference>
<dbReference type="SUPFAM" id="SSF53474">
    <property type="entry name" value="alpha/beta-Hydrolases"/>
    <property type="match status" value="1"/>
</dbReference>
<dbReference type="InterPro" id="IPR002925">
    <property type="entry name" value="Dienelactn_hydro"/>
</dbReference>
<dbReference type="RefSeq" id="WP_165340137.1">
    <property type="nucleotide sequence ID" value="NZ_JAAKZX010000041.1"/>
</dbReference>
<name>A0ABX0DNS9_9ACTN</name>
<protein>
    <submittedName>
        <fullName evidence="2">Dienelactone hydrolase family protein</fullName>
    </submittedName>
</protein>
<dbReference type="InterPro" id="IPR029058">
    <property type="entry name" value="AB_hydrolase_fold"/>
</dbReference>
<keyword evidence="2" id="KW-0378">Hydrolase</keyword>